<evidence type="ECO:0000313" key="1">
    <source>
        <dbReference type="EMBL" id="NKT77247.1"/>
    </source>
</evidence>
<evidence type="ECO:0008006" key="3">
    <source>
        <dbReference type="Google" id="ProtNLM"/>
    </source>
</evidence>
<name>A0A9Q4ZIM3_RHOHA</name>
<dbReference type="EMBL" id="WVBC01000002">
    <property type="protein sequence ID" value="NKT77247.1"/>
    <property type="molecule type" value="Genomic_DNA"/>
</dbReference>
<gene>
    <name evidence="1" type="ORF">GS882_03295</name>
</gene>
<reference evidence="1" key="1">
    <citation type="journal article" date="2020" name="Environ. Microbiol.">
        <title>The novel and transferable erm(51) gene confers Macrolides, Lincosamides, and Streptogramins B (MLSB) resistance to clonal Rhodococcus equi in the environment.</title>
        <authorList>
            <person name="Huber L."/>
            <person name="Giguere S."/>
            <person name="Slovis N.M."/>
            <person name="Alvarez-Narvaez S."/>
            <person name="Hart K.A."/>
            <person name="Greiter M."/>
            <person name="Morris E.R.A."/>
            <person name="Cohen N.D."/>
        </authorList>
    </citation>
    <scope>NUCLEOTIDE SEQUENCE</scope>
    <source>
        <strain evidence="1">Lh_116_1</strain>
    </source>
</reference>
<protein>
    <recommendedName>
        <fullName evidence="3">Phage protein</fullName>
    </recommendedName>
</protein>
<comment type="caution">
    <text evidence="1">The sequence shown here is derived from an EMBL/GenBank/DDBJ whole genome shotgun (WGS) entry which is preliminary data.</text>
</comment>
<evidence type="ECO:0000313" key="2">
    <source>
        <dbReference type="Proteomes" id="UP000603463"/>
    </source>
</evidence>
<accession>A0A9Q4ZIM3</accession>
<dbReference type="Proteomes" id="UP000603463">
    <property type="component" value="Unassembled WGS sequence"/>
</dbReference>
<dbReference type="AlphaFoldDB" id="A0A9Q4ZIM3"/>
<sequence length="192" mass="21733">MDRLTAAEVNKKFIYFNVGTPNRPVNPAVAKILRGSRMRAYMRSIGTEAQILFSATAVKGKRPNPQRNSRLVRSRTHLGAVAGKNGLLGPPDRWVTTVEAYARHSRAREFGYVPGGKFKGWTPERIAAYREKHGGPGELKRFGKYKRKPWTSIKRRQLPEAPLGGRLSSKSHREDSVVATINRIYYRKRGMD</sequence>
<organism evidence="1 2">
    <name type="scientific">Rhodococcus hoagii</name>
    <name type="common">Corynebacterium equii</name>
    <dbReference type="NCBI Taxonomy" id="43767"/>
    <lineage>
        <taxon>Bacteria</taxon>
        <taxon>Bacillati</taxon>
        <taxon>Actinomycetota</taxon>
        <taxon>Actinomycetes</taxon>
        <taxon>Mycobacteriales</taxon>
        <taxon>Nocardiaceae</taxon>
        <taxon>Prescottella</taxon>
    </lineage>
</organism>
<proteinExistence type="predicted"/>